<dbReference type="RefSeq" id="WP_057857013.1">
    <property type="nucleotide sequence ID" value="NZ_LLYB01000046.1"/>
</dbReference>
<evidence type="ECO:0000256" key="5">
    <source>
        <dbReference type="ARBA" id="ARBA00022989"/>
    </source>
</evidence>
<keyword evidence="6 7" id="KW-0472">Membrane</keyword>
<feature type="transmembrane region" description="Helical" evidence="7">
    <location>
        <begin position="7"/>
        <end position="29"/>
    </location>
</feature>
<keyword evidence="4 7" id="KW-0812">Transmembrane</keyword>
<sequence length="277" mass="30463">MTGRSGLQWLLLGLAVALLLAFAAFPLLWMGLTALKPSTEIFTWPPRLLPEAPTLSNIERLFAQTHFVTYFKNSVIVSSAAVILTLLLAVPGAYGLTRYRFFGRETIAATVLFTYMFAPIMIIIPFYIVMRTFGLANTHIALVLAYCAFSLPFALWMLRTFFQSIPIDLEEAAMTDGASRFRAVIHVVIPMALPGIIATAILTFILAWNDYIFARILISSDNLKTLPVGIADLYNASVIDWGMIMASGLLVIIPVIIVFSYVQKFLVAGWGSGGVKG</sequence>
<dbReference type="PANTHER" id="PTHR32243:SF18">
    <property type="entry name" value="INNER MEMBRANE ABC TRANSPORTER PERMEASE PROTEIN YCJP"/>
    <property type="match status" value="1"/>
</dbReference>
<evidence type="ECO:0000256" key="2">
    <source>
        <dbReference type="ARBA" id="ARBA00022448"/>
    </source>
</evidence>
<reference evidence="9 10" key="1">
    <citation type="submission" date="2014-03" db="EMBL/GenBank/DDBJ databases">
        <title>Bradyrhizobium valentinum sp. nov., isolated from effective nodules of Lupinus mariae-josephae, a lupine endemic of basic-lime soils in Eastern Spain.</title>
        <authorList>
            <person name="Duran D."/>
            <person name="Rey L."/>
            <person name="Navarro A."/>
            <person name="Busquets A."/>
            <person name="Imperial J."/>
            <person name="Ruiz-Argueso T."/>
        </authorList>
    </citation>
    <scope>NUCLEOTIDE SEQUENCE [LARGE SCALE GENOMIC DNA]</scope>
    <source>
        <strain evidence="9 10">CCBAU 23086</strain>
    </source>
</reference>
<dbReference type="InterPro" id="IPR000515">
    <property type="entry name" value="MetI-like"/>
</dbReference>
<dbReference type="PROSITE" id="PS50928">
    <property type="entry name" value="ABC_TM1"/>
    <property type="match status" value="1"/>
</dbReference>
<feature type="transmembrane region" description="Helical" evidence="7">
    <location>
        <begin position="183"/>
        <end position="208"/>
    </location>
</feature>
<evidence type="ECO:0000259" key="8">
    <source>
        <dbReference type="PROSITE" id="PS50928"/>
    </source>
</evidence>
<feature type="transmembrane region" description="Helical" evidence="7">
    <location>
        <begin position="241"/>
        <end position="262"/>
    </location>
</feature>
<dbReference type="Pfam" id="PF00528">
    <property type="entry name" value="BPD_transp_1"/>
    <property type="match status" value="1"/>
</dbReference>
<keyword evidence="2 7" id="KW-0813">Transport</keyword>
<protein>
    <recommendedName>
        <fullName evidence="8">ABC transmembrane type-1 domain-containing protein</fullName>
    </recommendedName>
</protein>
<evidence type="ECO:0000313" key="10">
    <source>
        <dbReference type="Proteomes" id="UP000051660"/>
    </source>
</evidence>
<accession>A0A0R3N1W5</accession>
<evidence type="ECO:0000256" key="6">
    <source>
        <dbReference type="ARBA" id="ARBA00023136"/>
    </source>
</evidence>
<dbReference type="Proteomes" id="UP000051660">
    <property type="component" value="Unassembled WGS sequence"/>
</dbReference>
<evidence type="ECO:0000313" key="9">
    <source>
        <dbReference type="EMBL" id="KRR26343.1"/>
    </source>
</evidence>
<comment type="subcellular location">
    <subcellularLocation>
        <location evidence="1 7">Cell membrane</location>
        <topology evidence="1 7">Multi-pass membrane protein</topology>
    </subcellularLocation>
</comment>
<name>A0A0R3N1W5_9BRAD</name>
<keyword evidence="5 7" id="KW-1133">Transmembrane helix</keyword>
<dbReference type="Gene3D" id="1.10.3720.10">
    <property type="entry name" value="MetI-like"/>
    <property type="match status" value="1"/>
</dbReference>
<gene>
    <name evidence="9" type="ORF">CQ14_02215</name>
</gene>
<dbReference type="PANTHER" id="PTHR32243">
    <property type="entry name" value="MALTOSE TRANSPORT SYSTEM PERMEASE-RELATED"/>
    <property type="match status" value="1"/>
</dbReference>
<evidence type="ECO:0000256" key="1">
    <source>
        <dbReference type="ARBA" id="ARBA00004651"/>
    </source>
</evidence>
<feature type="transmembrane region" description="Helical" evidence="7">
    <location>
        <begin position="75"/>
        <end position="94"/>
    </location>
</feature>
<feature type="transmembrane region" description="Helical" evidence="7">
    <location>
        <begin position="140"/>
        <end position="162"/>
    </location>
</feature>
<dbReference type="EMBL" id="LLYB01000046">
    <property type="protein sequence ID" value="KRR26343.1"/>
    <property type="molecule type" value="Genomic_DNA"/>
</dbReference>
<dbReference type="CDD" id="cd06261">
    <property type="entry name" value="TM_PBP2"/>
    <property type="match status" value="1"/>
</dbReference>
<comment type="similarity">
    <text evidence="7">Belongs to the binding-protein-dependent transport system permease family.</text>
</comment>
<dbReference type="SUPFAM" id="SSF161098">
    <property type="entry name" value="MetI-like"/>
    <property type="match status" value="1"/>
</dbReference>
<dbReference type="AlphaFoldDB" id="A0A0R3N1W5"/>
<dbReference type="InterPro" id="IPR050901">
    <property type="entry name" value="BP-dep_ABC_trans_perm"/>
</dbReference>
<dbReference type="InterPro" id="IPR035906">
    <property type="entry name" value="MetI-like_sf"/>
</dbReference>
<evidence type="ECO:0000256" key="4">
    <source>
        <dbReference type="ARBA" id="ARBA00022692"/>
    </source>
</evidence>
<dbReference type="OrthoDB" id="9815445at2"/>
<evidence type="ECO:0000256" key="3">
    <source>
        <dbReference type="ARBA" id="ARBA00022475"/>
    </source>
</evidence>
<feature type="transmembrane region" description="Helical" evidence="7">
    <location>
        <begin position="106"/>
        <end position="128"/>
    </location>
</feature>
<dbReference type="GO" id="GO:0055085">
    <property type="term" value="P:transmembrane transport"/>
    <property type="evidence" value="ECO:0007669"/>
    <property type="project" value="InterPro"/>
</dbReference>
<organism evidence="9 10">
    <name type="scientific">Bradyrhizobium lablabi</name>
    <dbReference type="NCBI Taxonomy" id="722472"/>
    <lineage>
        <taxon>Bacteria</taxon>
        <taxon>Pseudomonadati</taxon>
        <taxon>Pseudomonadota</taxon>
        <taxon>Alphaproteobacteria</taxon>
        <taxon>Hyphomicrobiales</taxon>
        <taxon>Nitrobacteraceae</taxon>
        <taxon>Bradyrhizobium</taxon>
    </lineage>
</organism>
<proteinExistence type="inferred from homology"/>
<comment type="caution">
    <text evidence="9">The sequence shown here is derived from an EMBL/GenBank/DDBJ whole genome shotgun (WGS) entry which is preliminary data.</text>
</comment>
<keyword evidence="3" id="KW-1003">Cell membrane</keyword>
<evidence type="ECO:0000256" key="7">
    <source>
        <dbReference type="RuleBase" id="RU363032"/>
    </source>
</evidence>
<dbReference type="GO" id="GO:0005886">
    <property type="term" value="C:plasma membrane"/>
    <property type="evidence" value="ECO:0007669"/>
    <property type="project" value="UniProtKB-SubCell"/>
</dbReference>
<feature type="domain" description="ABC transmembrane type-1" evidence="8">
    <location>
        <begin position="71"/>
        <end position="262"/>
    </location>
</feature>